<dbReference type="Proteomes" id="UP000838100">
    <property type="component" value="Unassembled WGS sequence"/>
</dbReference>
<evidence type="ECO:0000313" key="3">
    <source>
        <dbReference type="Proteomes" id="UP000838100"/>
    </source>
</evidence>
<accession>A0ABM9ABP6</accession>
<dbReference type="Pfam" id="PF22016">
    <property type="entry name" value="DUF6933"/>
    <property type="match status" value="1"/>
</dbReference>
<dbReference type="EMBL" id="CAKLPX010000001">
    <property type="protein sequence ID" value="CAH0990307.1"/>
    <property type="molecule type" value="Genomic_DNA"/>
</dbReference>
<sequence>MIVVDHAPNKNNEAEISGTAMQLYLSQSLSNQFEYPVNSANDDHALESTHHWYASSFFIEEYLCISVQHRISGYVVVFTDVTTEDLANFKQIFVMRILSEIGFIFNLSCDQQKMVEFAMNNYLPLPDFIVDHHAESELAMQQVKQQVITRYELTQQLPQVFEELFDVTIALNTEINNRASAIDLVQQYLTNMLDNIGIDLQLTATQTYCQQQIMPLLENNEDNSSKQSNIIQFPFKATSR</sequence>
<evidence type="ECO:0000313" key="2">
    <source>
        <dbReference type="EMBL" id="CAH0990307.1"/>
    </source>
</evidence>
<dbReference type="InterPro" id="IPR053864">
    <property type="entry name" value="DUF6933"/>
</dbReference>
<feature type="domain" description="DUF6933" evidence="1">
    <location>
        <begin position="23"/>
        <end position="97"/>
    </location>
</feature>
<organism evidence="2 3">
    <name type="scientific">Sinobacterium norvegicum</name>
    <dbReference type="NCBI Taxonomy" id="1641715"/>
    <lineage>
        <taxon>Bacteria</taxon>
        <taxon>Pseudomonadati</taxon>
        <taxon>Pseudomonadota</taxon>
        <taxon>Gammaproteobacteria</taxon>
        <taxon>Cellvibrionales</taxon>
        <taxon>Spongiibacteraceae</taxon>
        <taxon>Sinobacterium</taxon>
    </lineage>
</organism>
<name>A0ABM9ABP6_9GAMM</name>
<protein>
    <recommendedName>
        <fullName evidence="1">DUF6933 domain-containing protein</fullName>
    </recommendedName>
</protein>
<comment type="caution">
    <text evidence="2">The sequence shown here is derived from an EMBL/GenBank/DDBJ whole genome shotgun (WGS) entry which is preliminary data.</text>
</comment>
<gene>
    <name evidence="2" type="ORF">SIN8267_00399</name>
</gene>
<evidence type="ECO:0000259" key="1">
    <source>
        <dbReference type="Pfam" id="PF22016"/>
    </source>
</evidence>
<reference evidence="2" key="1">
    <citation type="submission" date="2021-12" db="EMBL/GenBank/DDBJ databases">
        <authorList>
            <person name="Rodrigo-Torres L."/>
            <person name="Arahal R. D."/>
            <person name="Lucena T."/>
        </authorList>
    </citation>
    <scope>NUCLEOTIDE SEQUENCE</scope>
    <source>
        <strain evidence="2">CECT 8267</strain>
    </source>
</reference>
<keyword evidence="3" id="KW-1185">Reference proteome</keyword>
<proteinExistence type="predicted"/>